<organism evidence="2 3">
    <name type="scientific">Musa balbisiana</name>
    <name type="common">Banana</name>
    <dbReference type="NCBI Taxonomy" id="52838"/>
    <lineage>
        <taxon>Eukaryota</taxon>
        <taxon>Viridiplantae</taxon>
        <taxon>Streptophyta</taxon>
        <taxon>Embryophyta</taxon>
        <taxon>Tracheophyta</taxon>
        <taxon>Spermatophyta</taxon>
        <taxon>Magnoliopsida</taxon>
        <taxon>Liliopsida</taxon>
        <taxon>Zingiberales</taxon>
        <taxon>Musaceae</taxon>
        <taxon>Musa</taxon>
    </lineage>
</organism>
<dbReference type="PANTHER" id="PTHR34112">
    <property type="entry name" value="C-JUN-AMINO-TERMINAL KINASE-INTERACTING PROTEIN"/>
    <property type="match status" value="1"/>
</dbReference>
<reference evidence="2 3" key="1">
    <citation type="journal article" date="2019" name="Nat. Plants">
        <title>Genome sequencing of Musa balbisiana reveals subgenome evolution and function divergence in polyploid bananas.</title>
        <authorList>
            <person name="Yao X."/>
        </authorList>
    </citation>
    <scope>NUCLEOTIDE SEQUENCE [LARGE SCALE GENOMIC DNA]</scope>
    <source>
        <strain evidence="3">cv. DH-PKW</strain>
        <tissue evidence="2">Leaves</tissue>
    </source>
</reference>
<feature type="region of interest" description="Disordered" evidence="1">
    <location>
        <begin position="135"/>
        <end position="157"/>
    </location>
</feature>
<evidence type="ECO:0000313" key="3">
    <source>
        <dbReference type="Proteomes" id="UP000317650"/>
    </source>
</evidence>
<dbReference type="AlphaFoldDB" id="A0A4S8JVG6"/>
<feature type="compositionally biased region" description="Polar residues" evidence="1">
    <location>
        <begin position="146"/>
        <end position="157"/>
    </location>
</feature>
<dbReference type="EMBL" id="PYDT01000003">
    <property type="protein sequence ID" value="THU66228.1"/>
    <property type="molecule type" value="Genomic_DNA"/>
</dbReference>
<sequence length="570" mass="61133">MERGEPALVPQWYKLANGSTSNNSLRTSSSRHSDENGVGVGSRNILFADQDRNLRRSLSSNGSVSRDKGISGKSQAYSSFRRSRDRNQERDFDSCDRKNRLVLVDNGLDHLDSFLGVRSEKDALRRSQSMIAGRPVDSWPKRLGGSANNSAPSGESAVGSISKTFFERDFPSLRAEGRQGLSDAVGVSPLGLRTAVQSLPTGSPIIIGTSALAEVPVKVETSAAVLSPILQGAPISQASAAGSTMTGLNMAEALAQPASQVVKTPQLSVDTQRIEELTLKKCKQLIPMTPSMPKASSCNPSEKSKSKVARGGEFSSLTKTGQQSHANHTVRVPARSDIQKTSQVGNFQVLNREKNGVFPAAKDSPSVGKGMNPIGIVPSAATLPLKSLTDQKLKADKNGALTHPSTGERKLLSQAQNRNDFFNLLRKKSSTSSSAIPEPSSVETVSILERPEAENLQITSADNMENNNLKPVSESDHPTEIGNCLNGDSCASDGSARYYTDNGETNPCSDAVVDPEEEAFLQSLGWDKNAWEEALTKEEIDAFLKKYEKQRPLKIAPTDIYGNSSSGADA</sequence>
<feature type="compositionally biased region" description="Low complexity" evidence="1">
    <location>
        <begin position="19"/>
        <end position="30"/>
    </location>
</feature>
<name>A0A4S8JVG6_MUSBA</name>
<proteinExistence type="predicted"/>
<keyword evidence="3" id="KW-1185">Reference proteome</keyword>
<evidence type="ECO:0000256" key="1">
    <source>
        <dbReference type="SAM" id="MobiDB-lite"/>
    </source>
</evidence>
<evidence type="ECO:0000313" key="2">
    <source>
        <dbReference type="EMBL" id="THU66228.1"/>
    </source>
</evidence>
<feature type="region of interest" description="Disordered" evidence="1">
    <location>
        <begin position="1"/>
        <end position="44"/>
    </location>
</feature>
<dbReference type="PANTHER" id="PTHR34112:SF13">
    <property type="entry name" value="OS04G0448200 PROTEIN"/>
    <property type="match status" value="1"/>
</dbReference>
<feature type="compositionally biased region" description="Polar residues" evidence="1">
    <location>
        <begin position="315"/>
        <end position="327"/>
    </location>
</feature>
<feature type="region of interest" description="Disordered" evidence="1">
    <location>
        <begin position="288"/>
        <end position="329"/>
    </location>
</feature>
<feature type="region of interest" description="Disordered" evidence="1">
    <location>
        <begin position="57"/>
        <end position="92"/>
    </location>
</feature>
<gene>
    <name evidence="2" type="ORF">C4D60_Mb05t11930</name>
</gene>
<comment type="caution">
    <text evidence="2">The sequence shown here is derived from an EMBL/GenBank/DDBJ whole genome shotgun (WGS) entry which is preliminary data.</text>
</comment>
<protein>
    <submittedName>
        <fullName evidence="2">Uncharacterized protein</fullName>
    </submittedName>
</protein>
<accession>A0A4S8JVG6</accession>
<dbReference type="Proteomes" id="UP000317650">
    <property type="component" value="Chromosome 5"/>
</dbReference>